<evidence type="ECO:0000256" key="1">
    <source>
        <dbReference type="SAM" id="MobiDB-lite"/>
    </source>
</evidence>
<keyword evidence="2" id="KW-0812">Transmembrane</keyword>
<accession>A0A1G2IKY3</accession>
<evidence type="ECO:0000313" key="4">
    <source>
        <dbReference type="Proteomes" id="UP000178632"/>
    </source>
</evidence>
<feature type="region of interest" description="Disordered" evidence="1">
    <location>
        <begin position="48"/>
        <end position="88"/>
    </location>
</feature>
<name>A0A1G2IKY3_9BACT</name>
<gene>
    <name evidence="3" type="ORF">A3G45_01050</name>
</gene>
<keyword evidence="2" id="KW-1133">Transmembrane helix</keyword>
<sequence length="88" mass="9576">MDKKTIIIIVASVLLIAIIGFSILGYFYFKNKTSNALEKTQGGAEEITNSATKGVLPSLQTNPLENKPDINPADKANPIKNIKTNPFE</sequence>
<organism evidence="3 4">
    <name type="scientific">Candidatus Staskawiczbacteria bacterium RIFCSPLOWO2_12_FULL_37_15</name>
    <dbReference type="NCBI Taxonomy" id="1802218"/>
    <lineage>
        <taxon>Bacteria</taxon>
        <taxon>Candidatus Staskawicziibacteriota</taxon>
    </lineage>
</organism>
<dbReference type="EMBL" id="MHPE01000047">
    <property type="protein sequence ID" value="OGZ75539.1"/>
    <property type="molecule type" value="Genomic_DNA"/>
</dbReference>
<dbReference type="AlphaFoldDB" id="A0A1G2IKY3"/>
<protein>
    <submittedName>
        <fullName evidence="3">Uncharacterized protein</fullName>
    </submittedName>
</protein>
<feature type="compositionally biased region" description="Polar residues" evidence="1">
    <location>
        <begin position="48"/>
        <end position="64"/>
    </location>
</feature>
<feature type="transmembrane region" description="Helical" evidence="2">
    <location>
        <begin position="6"/>
        <end position="29"/>
    </location>
</feature>
<keyword evidence="2" id="KW-0472">Membrane</keyword>
<dbReference type="Proteomes" id="UP000178632">
    <property type="component" value="Unassembled WGS sequence"/>
</dbReference>
<proteinExistence type="predicted"/>
<evidence type="ECO:0000256" key="2">
    <source>
        <dbReference type="SAM" id="Phobius"/>
    </source>
</evidence>
<reference evidence="3 4" key="1">
    <citation type="journal article" date="2016" name="Nat. Commun.">
        <title>Thousands of microbial genomes shed light on interconnected biogeochemical processes in an aquifer system.</title>
        <authorList>
            <person name="Anantharaman K."/>
            <person name="Brown C.T."/>
            <person name="Hug L.A."/>
            <person name="Sharon I."/>
            <person name="Castelle C.J."/>
            <person name="Probst A.J."/>
            <person name="Thomas B.C."/>
            <person name="Singh A."/>
            <person name="Wilkins M.J."/>
            <person name="Karaoz U."/>
            <person name="Brodie E.L."/>
            <person name="Williams K.H."/>
            <person name="Hubbard S.S."/>
            <person name="Banfield J.F."/>
        </authorList>
    </citation>
    <scope>NUCLEOTIDE SEQUENCE [LARGE SCALE GENOMIC DNA]</scope>
</reference>
<evidence type="ECO:0000313" key="3">
    <source>
        <dbReference type="EMBL" id="OGZ75539.1"/>
    </source>
</evidence>
<comment type="caution">
    <text evidence="3">The sequence shown here is derived from an EMBL/GenBank/DDBJ whole genome shotgun (WGS) entry which is preliminary data.</text>
</comment>